<dbReference type="SUPFAM" id="SSF109604">
    <property type="entry name" value="HD-domain/PDEase-like"/>
    <property type="match status" value="1"/>
</dbReference>
<name>A0A916Z314_9BACL</name>
<dbReference type="AlphaFoldDB" id="A0A916Z314"/>
<feature type="domain" description="HD-GYP" evidence="1">
    <location>
        <begin position="113"/>
        <end position="309"/>
    </location>
</feature>
<dbReference type="InterPro" id="IPR003607">
    <property type="entry name" value="HD/PDEase_dom"/>
</dbReference>
<comment type="caution">
    <text evidence="2">The sequence shown here is derived from an EMBL/GenBank/DDBJ whole genome shotgun (WGS) entry which is preliminary data.</text>
</comment>
<reference evidence="2" key="1">
    <citation type="journal article" date="2014" name="Int. J. Syst. Evol. Microbiol.">
        <title>Complete genome sequence of Corynebacterium casei LMG S-19264T (=DSM 44701T), isolated from a smear-ripened cheese.</title>
        <authorList>
            <consortium name="US DOE Joint Genome Institute (JGI-PGF)"/>
            <person name="Walter F."/>
            <person name="Albersmeier A."/>
            <person name="Kalinowski J."/>
            <person name="Ruckert C."/>
        </authorList>
    </citation>
    <scope>NUCLEOTIDE SEQUENCE</scope>
    <source>
        <strain evidence="2">CGMCC 1.15178</strain>
    </source>
</reference>
<dbReference type="SMART" id="SM00471">
    <property type="entry name" value="HDc"/>
    <property type="match status" value="1"/>
</dbReference>
<dbReference type="RefSeq" id="WP_188993974.1">
    <property type="nucleotide sequence ID" value="NZ_BMHP01000002.1"/>
</dbReference>
<dbReference type="EMBL" id="BMHP01000002">
    <property type="protein sequence ID" value="GGD74313.1"/>
    <property type="molecule type" value="Genomic_DNA"/>
</dbReference>
<dbReference type="PANTHER" id="PTHR43155:SF2">
    <property type="entry name" value="CYCLIC DI-GMP PHOSPHODIESTERASE PA4108"/>
    <property type="match status" value="1"/>
</dbReference>
<accession>A0A916Z314</accession>
<proteinExistence type="predicted"/>
<keyword evidence="3" id="KW-1185">Reference proteome</keyword>
<dbReference type="Pfam" id="PF13487">
    <property type="entry name" value="HD_5"/>
    <property type="match status" value="1"/>
</dbReference>
<dbReference type="Gene3D" id="1.10.3210.10">
    <property type="entry name" value="Hypothetical protein af1432"/>
    <property type="match status" value="1"/>
</dbReference>
<dbReference type="InterPro" id="IPR037522">
    <property type="entry name" value="HD_GYP_dom"/>
</dbReference>
<reference evidence="2" key="2">
    <citation type="submission" date="2020-09" db="EMBL/GenBank/DDBJ databases">
        <authorList>
            <person name="Sun Q."/>
            <person name="Zhou Y."/>
        </authorList>
    </citation>
    <scope>NUCLEOTIDE SEQUENCE</scope>
    <source>
        <strain evidence="2">CGMCC 1.15178</strain>
    </source>
</reference>
<dbReference type="Proteomes" id="UP000612456">
    <property type="component" value="Unassembled WGS sequence"/>
</dbReference>
<dbReference type="CDD" id="cd00077">
    <property type="entry name" value="HDc"/>
    <property type="match status" value="1"/>
</dbReference>
<gene>
    <name evidence="2" type="ORF">GCM10010911_35270</name>
</gene>
<organism evidence="2 3">
    <name type="scientific">Paenibacillus nasutitermitis</name>
    <dbReference type="NCBI Taxonomy" id="1652958"/>
    <lineage>
        <taxon>Bacteria</taxon>
        <taxon>Bacillati</taxon>
        <taxon>Bacillota</taxon>
        <taxon>Bacilli</taxon>
        <taxon>Bacillales</taxon>
        <taxon>Paenibacillaceae</taxon>
        <taxon>Paenibacillus</taxon>
    </lineage>
</organism>
<sequence length="371" mass="41815">MRLLPIHMCREGMKLAKKIYSEEGLVLLAEQVELTSKLIARLSECGVSFVYIQDPRTADLVVPDLISEETRQHALQEIRTNFRGMMDKPNRKSGATYPYIAKPFREVMNMVIDDLTSQKDAMLMLMNMGIVDDYLFQHSLNVCVYSTLLGIASGYTREQLMTLGLGAMLHDIGKTQISSSLLKKTGSLTRDEYEEMKRHAERGFYLLKDEPNIPLLAAHCAYQHHERLDGSGYPRGIKGDEIHEYAKWIGLVDSYDAMTSTRIYRNPMLPHQAVEALYTGTGTLYEQRMLQTFRDKVAIYPLGVTVKLQTGESGVVVDIKASCPHRPVVRVLQDVAGMDLKKPYEVDLSTQLTMMISSVNEDPRLAEVSGA</sequence>
<evidence type="ECO:0000313" key="2">
    <source>
        <dbReference type="EMBL" id="GGD74313.1"/>
    </source>
</evidence>
<evidence type="ECO:0000259" key="1">
    <source>
        <dbReference type="PROSITE" id="PS51832"/>
    </source>
</evidence>
<dbReference type="PANTHER" id="PTHR43155">
    <property type="entry name" value="CYCLIC DI-GMP PHOSPHODIESTERASE PA4108-RELATED"/>
    <property type="match status" value="1"/>
</dbReference>
<protein>
    <submittedName>
        <fullName evidence="2">Phosphodiesterase</fullName>
    </submittedName>
</protein>
<dbReference type="PROSITE" id="PS51832">
    <property type="entry name" value="HD_GYP"/>
    <property type="match status" value="1"/>
</dbReference>
<evidence type="ECO:0000313" key="3">
    <source>
        <dbReference type="Proteomes" id="UP000612456"/>
    </source>
</evidence>